<proteinExistence type="predicted"/>
<evidence type="ECO:0000313" key="2">
    <source>
        <dbReference type="EMBL" id="MDI9260678.1"/>
    </source>
</evidence>
<feature type="transmembrane region" description="Helical" evidence="1">
    <location>
        <begin position="202"/>
        <end position="225"/>
    </location>
</feature>
<feature type="transmembrane region" description="Helical" evidence="1">
    <location>
        <begin position="104"/>
        <end position="126"/>
    </location>
</feature>
<feature type="transmembrane region" description="Helical" evidence="1">
    <location>
        <begin position="448"/>
        <end position="464"/>
    </location>
</feature>
<gene>
    <name evidence="2" type="ORF">QID03_10930</name>
</gene>
<name>A0ABT6Y020_ALISE</name>
<comment type="caution">
    <text evidence="2">The sequence shown here is derived from an EMBL/GenBank/DDBJ whole genome shotgun (WGS) entry which is preliminary data.</text>
</comment>
<keyword evidence="1" id="KW-1133">Transmembrane helix</keyword>
<keyword evidence="1" id="KW-0812">Transmembrane</keyword>
<keyword evidence="1" id="KW-0472">Membrane</keyword>
<evidence type="ECO:0000256" key="1">
    <source>
        <dbReference type="SAM" id="Phobius"/>
    </source>
</evidence>
<organism evidence="2 3">
    <name type="scientific">Alicyclobacillus sendaiensis PA2</name>
    <dbReference type="NCBI Taxonomy" id="3029425"/>
    <lineage>
        <taxon>Bacteria</taxon>
        <taxon>Bacillati</taxon>
        <taxon>Bacillota</taxon>
        <taxon>Bacilli</taxon>
        <taxon>Bacillales</taxon>
        <taxon>Alicyclobacillaceae</taxon>
        <taxon>Alicyclobacillus</taxon>
    </lineage>
</organism>
<feature type="transmembrane region" description="Helical" evidence="1">
    <location>
        <begin position="342"/>
        <end position="361"/>
    </location>
</feature>
<sequence length="512" mass="54899">MTQAERWMALWRFEWSRGRGIRSSWKRRLVWILVAAGVSLAAGLILSASTSASPDRVGVASLSVWLFLGSFSLASWAGGGDGVGATAMLPYARVTVVCVRAAAAYVRLMGWLLLGAALSAGVHAAHGLLRNPQVLGTWLSLLAVAVLAYAGLACVSAVFAALRSSPYRWLGTVGDAMWTGLMIFIVDDIAKRGPLSGTHESWMVFAAAYAAYGLICAAVGVRCLARGSWLHAAWRDAAPGRAEGGRRAPRFSRPPDHDALARGLEPHVANTGAEVVRTTLAIFRMAIGRALWPTGARSVWRAVAVHLTIPIVAALVFVMLQWTSPHPHLSFARLEGGMLGGAWLWSMFCGFAVTALFDHLGDWARGWPVRREGVIVGFALAENLTTWFWLTAGALGGLVLWAHAAMERAARGADLREMLIAWAVAGLCGTWNTAWSASVTLRRNRGGMSAWFGLEVFLAGVWFIEGGRMVAWVDSASWPKVAGVFVASLVLAAATLALHLRAAARELVSPER</sequence>
<feature type="transmembrane region" description="Helical" evidence="1">
    <location>
        <begin position="138"/>
        <end position="162"/>
    </location>
</feature>
<reference evidence="2 3" key="1">
    <citation type="submission" date="2023-04" db="EMBL/GenBank/DDBJ databases">
        <title>A. sendaiensis sub sp. chiapanensis a novel subspecie with specific adaptation in bacterial cell wall isolated from an active volcano.</title>
        <authorList>
            <person name="Alvarez Gutierrez P.E."/>
            <person name="Ortiz Cortes L.Y."/>
        </authorList>
    </citation>
    <scope>NUCLEOTIDE SEQUENCE [LARGE SCALE GENOMIC DNA]</scope>
    <source>
        <strain evidence="2 3">PA2</strain>
    </source>
</reference>
<protein>
    <recommendedName>
        <fullName evidence="4">ABC transporter permease</fullName>
    </recommendedName>
</protein>
<dbReference type="Proteomes" id="UP001529245">
    <property type="component" value="Unassembled WGS sequence"/>
</dbReference>
<feature type="transmembrane region" description="Helical" evidence="1">
    <location>
        <begin position="62"/>
        <end position="92"/>
    </location>
</feature>
<feature type="transmembrane region" description="Helical" evidence="1">
    <location>
        <begin position="484"/>
        <end position="504"/>
    </location>
</feature>
<dbReference type="EMBL" id="JASGCB010000019">
    <property type="protein sequence ID" value="MDI9260678.1"/>
    <property type="molecule type" value="Genomic_DNA"/>
</dbReference>
<feature type="transmembrane region" description="Helical" evidence="1">
    <location>
        <begin position="169"/>
        <end position="190"/>
    </location>
</feature>
<accession>A0ABT6Y020</accession>
<keyword evidence="3" id="KW-1185">Reference proteome</keyword>
<dbReference type="RefSeq" id="WP_283204130.1">
    <property type="nucleotide sequence ID" value="NZ_JASGCB010000019.1"/>
</dbReference>
<evidence type="ECO:0008006" key="4">
    <source>
        <dbReference type="Google" id="ProtNLM"/>
    </source>
</evidence>
<evidence type="ECO:0000313" key="3">
    <source>
        <dbReference type="Proteomes" id="UP001529245"/>
    </source>
</evidence>
<feature type="transmembrane region" description="Helical" evidence="1">
    <location>
        <begin position="299"/>
        <end position="322"/>
    </location>
</feature>
<feature type="transmembrane region" description="Helical" evidence="1">
    <location>
        <begin position="419"/>
        <end position="441"/>
    </location>
</feature>
<feature type="transmembrane region" description="Helical" evidence="1">
    <location>
        <begin position="373"/>
        <end position="399"/>
    </location>
</feature>